<gene>
    <name evidence="2" type="ORF">CKAH01_16639</name>
</gene>
<dbReference type="Proteomes" id="UP001281614">
    <property type="component" value="Unassembled WGS sequence"/>
</dbReference>
<protein>
    <submittedName>
        <fullName evidence="2">Uncharacterized protein</fullName>
    </submittedName>
</protein>
<evidence type="ECO:0000256" key="1">
    <source>
        <dbReference type="SAM" id="MobiDB-lite"/>
    </source>
</evidence>
<evidence type="ECO:0000313" key="2">
    <source>
        <dbReference type="EMBL" id="KAK2759752.1"/>
    </source>
</evidence>
<feature type="region of interest" description="Disordered" evidence="1">
    <location>
        <begin position="21"/>
        <end position="41"/>
    </location>
</feature>
<comment type="caution">
    <text evidence="2">The sequence shown here is derived from an EMBL/GenBank/DDBJ whole genome shotgun (WGS) entry which is preliminary data.</text>
</comment>
<organism evidence="2 3">
    <name type="scientific">Colletotrichum kahawae</name>
    <name type="common">Coffee berry disease fungus</name>
    <dbReference type="NCBI Taxonomy" id="34407"/>
    <lineage>
        <taxon>Eukaryota</taxon>
        <taxon>Fungi</taxon>
        <taxon>Dikarya</taxon>
        <taxon>Ascomycota</taxon>
        <taxon>Pezizomycotina</taxon>
        <taxon>Sordariomycetes</taxon>
        <taxon>Hypocreomycetidae</taxon>
        <taxon>Glomerellales</taxon>
        <taxon>Glomerellaceae</taxon>
        <taxon>Colletotrichum</taxon>
        <taxon>Colletotrichum gloeosporioides species complex</taxon>
    </lineage>
</organism>
<accession>A0AAD9YF91</accession>
<dbReference type="AlphaFoldDB" id="A0AAD9YF91"/>
<proteinExistence type="predicted"/>
<feature type="compositionally biased region" description="Low complexity" evidence="1">
    <location>
        <begin position="30"/>
        <end position="41"/>
    </location>
</feature>
<name>A0AAD9YF91_COLKA</name>
<keyword evidence="3" id="KW-1185">Reference proteome</keyword>
<dbReference type="EMBL" id="VYYT01000177">
    <property type="protein sequence ID" value="KAK2759752.1"/>
    <property type="molecule type" value="Genomic_DNA"/>
</dbReference>
<evidence type="ECO:0000313" key="3">
    <source>
        <dbReference type="Proteomes" id="UP001281614"/>
    </source>
</evidence>
<reference evidence="2" key="1">
    <citation type="submission" date="2023-02" db="EMBL/GenBank/DDBJ databases">
        <title>Colletotrichum kahawae CIFC_Que2 genome sequencing and assembly.</title>
        <authorList>
            <person name="Baroncelli R."/>
        </authorList>
    </citation>
    <scope>NUCLEOTIDE SEQUENCE</scope>
    <source>
        <strain evidence="2">CIFC_Que2</strain>
    </source>
</reference>
<feature type="region of interest" description="Disordered" evidence="1">
    <location>
        <begin position="48"/>
        <end position="67"/>
    </location>
</feature>
<sequence length="87" mass="9340">MSLTPVTHHHRRLPSTIQKHFLSPSAGGHLPSPSLPNTLSPFALAGQANEHCRSRGQSGPAQPRPQDAVNAVFPANWVKFGQARAQS</sequence>